<feature type="binding site" evidence="8">
    <location>
        <position position="119"/>
    </location>
    <ligand>
        <name>Mg(2+)</name>
        <dbReference type="ChEBI" id="CHEBI:18420"/>
    </ligand>
</feature>
<dbReference type="CDD" id="cd10845">
    <property type="entry name" value="DSRM_RNAse_III_family"/>
    <property type="match status" value="1"/>
</dbReference>
<feature type="domain" description="RNase III" evidence="10">
    <location>
        <begin position="8"/>
        <end position="130"/>
    </location>
</feature>
<evidence type="ECO:0000256" key="7">
    <source>
        <dbReference type="ARBA" id="ARBA00022884"/>
    </source>
</evidence>
<dbReference type="Gene3D" id="3.30.160.20">
    <property type="match status" value="1"/>
</dbReference>
<evidence type="ECO:0000259" key="9">
    <source>
        <dbReference type="PROSITE" id="PS50137"/>
    </source>
</evidence>
<dbReference type="SMART" id="SM00358">
    <property type="entry name" value="DSRM"/>
    <property type="match status" value="1"/>
</dbReference>
<reference evidence="11 12" key="1">
    <citation type="submission" date="2024-04" db="EMBL/GenBank/DDBJ databases">
        <title>Draft genome sequence of Sessilibacter corallicola NBRC 116591.</title>
        <authorList>
            <person name="Miyakawa T."/>
            <person name="Kusuya Y."/>
            <person name="Miura T."/>
        </authorList>
    </citation>
    <scope>NUCLEOTIDE SEQUENCE [LARGE SCALE GENOMIC DNA]</scope>
    <source>
        <strain evidence="11 12">KU-00831-HH</strain>
    </source>
</reference>
<evidence type="ECO:0000256" key="4">
    <source>
        <dbReference type="ARBA" id="ARBA00022722"/>
    </source>
</evidence>
<keyword evidence="5 8" id="KW-0255">Endonuclease</keyword>
<evidence type="ECO:0000256" key="2">
    <source>
        <dbReference type="ARBA" id="ARBA00010183"/>
    </source>
</evidence>
<dbReference type="SUPFAM" id="SSF69065">
    <property type="entry name" value="RNase III domain-like"/>
    <property type="match status" value="1"/>
</dbReference>
<comment type="subunit">
    <text evidence="8">Homodimer.</text>
</comment>
<dbReference type="PROSITE" id="PS50137">
    <property type="entry name" value="DS_RBD"/>
    <property type="match status" value="1"/>
</dbReference>
<dbReference type="Proteomes" id="UP001465153">
    <property type="component" value="Unassembled WGS sequence"/>
</dbReference>
<organism evidence="11 12">
    <name type="scientific">Sessilibacter corallicola</name>
    <dbReference type="NCBI Taxonomy" id="2904075"/>
    <lineage>
        <taxon>Bacteria</taxon>
        <taxon>Pseudomonadati</taxon>
        <taxon>Pseudomonadota</taxon>
        <taxon>Gammaproteobacteria</taxon>
        <taxon>Cellvibrionales</taxon>
        <taxon>Cellvibrionaceae</taxon>
        <taxon>Sessilibacter</taxon>
    </lineage>
</organism>
<sequence length="231" mass="25538">MVNNPILLERLQKRLGYTFQNSSILQQALTHRSFGANNNERLEFLGDSLLGMFIGERLYEKFTNATEGELTRIRSSLVKGETLAQIAREFELGDCLIMGEGELKSGGFRRDSILADAVESIIAGIYLESGFETSRKVVLNWFSSRLDSLELAQTGKDPKTQLQEYLQACGAPLPKYGIETLEGEAHNQVITVSCEIQGFSQPFTASAKNKKQAEKKAAQLALNAIKAEKNG</sequence>
<accession>A0ABQ0A445</accession>
<dbReference type="PROSITE" id="PS50142">
    <property type="entry name" value="RNASE_3_2"/>
    <property type="match status" value="1"/>
</dbReference>
<dbReference type="CDD" id="cd00593">
    <property type="entry name" value="RIBOc"/>
    <property type="match status" value="1"/>
</dbReference>
<feature type="binding site" evidence="8">
    <location>
        <position position="43"/>
    </location>
    <ligand>
        <name>Mg(2+)</name>
        <dbReference type="ChEBI" id="CHEBI:18420"/>
    </ligand>
</feature>
<dbReference type="PROSITE" id="PS00517">
    <property type="entry name" value="RNASE_3_1"/>
    <property type="match status" value="1"/>
</dbReference>
<dbReference type="EMBL" id="BAABWN010000001">
    <property type="protein sequence ID" value="GAA6166428.1"/>
    <property type="molecule type" value="Genomic_DNA"/>
</dbReference>
<feature type="domain" description="DRBM" evidence="9">
    <location>
        <begin position="157"/>
        <end position="227"/>
    </location>
</feature>
<comment type="catalytic activity">
    <reaction evidence="1 8">
        <text>Endonucleolytic cleavage to 5'-phosphomonoester.</text>
        <dbReference type="EC" id="3.1.26.3"/>
    </reaction>
</comment>
<dbReference type="PANTHER" id="PTHR11207:SF0">
    <property type="entry name" value="RIBONUCLEASE 3"/>
    <property type="match status" value="1"/>
</dbReference>
<dbReference type="HAMAP" id="MF_00104">
    <property type="entry name" value="RNase_III"/>
    <property type="match status" value="1"/>
</dbReference>
<keyword evidence="4 8" id="KW-0540">Nuclease</keyword>
<dbReference type="InterPro" id="IPR014720">
    <property type="entry name" value="dsRBD_dom"/>
</dbReference>
<keyword evidence="6 8" id="KW-0378">Hydrolase</keyword>
<evidence type="ECO:0000313" key="11">
    <source>
        <dbReference type="EMBL" id="GAA6166428.1"/>
    </source>
</evidence>
<keyword evidence="8" id="KW-0819">tRNA processing</keyword>
<name>A0ABQ0A445_9GAMM</name>
<dbReference type="SMART" id="SM00535">
    <property type="entry name" value="RIBOc"/>
    <property type="match status" value="1"/>
</dbReference>
<comment type="cofactor">
    <cofactor evidence="8">
        <name>Mg(2+)</name>
        <dbReference type="ChEBI" id="CHEBI:18420"/>
    </cofactor>
</comment>
<dbReference type="NCBIfam" id="TIGR02191">
    <property type="entry name" value="RNaseIII"/>
    <property type="match status" value="1"/>
</dbReference>
<dbReference type="Pfam" id="PF00035">
    <property type="entry name" value="dsrm"/>
    <property type="match status" value="1"/>
</dbReference>
<feature type="active site" evidence="8">
    <location>
        <position position="119"/>
    </location>
</feature>
<dbReference type="Gene3D" id="1.10.1520.10">
    <property type="entry name" value="Ribonuclease III domain"/>
    <property type="match status" value="1"/>
</dbReference>
<dbReference type="InterPro" id="IPR036389">
    <property type="entry name" value="RNase_III_sf"/>
</dbReference>
<protein>
    <recommendedName>
        <fullName evidence="8">Ribonuclease 3</fullName>
        <ecNumber evidence="8">3.1.26.3</ecNumber>
    </recommendedName>
    <alternativeName>
        <fullName evidence="8">Ribonuclease III</fullName>
        <shortName evidence="8">RNase III</shortName>
    </alternativeName>
</protein>
<dbReference type="EC" id="3.1.26.3" evidence="8"/>
<keyword evidence="3 8" id="KW-0507">mRNA processing</keyword>
<evidence type="ECO:0000313" key="12">
    <source>
        <dbReference type="Proteomes" id="UP001465153"/>
    </source>
</evidence>
<comment type="similarity">
    <text evidence="2">Belongs to the ribonuclease III family.</text>
</comment>
<evidence type="ECO:0000256" key="3">
    <source>
        <dbReference type="ARBA" id="ARBA00022664"/>
    </source>
</evidence>
<comment type="caution">
    <text evidence="11">The sequence shown here is derived from an EMBL/GenBank/DDBJ whole genome shotgun (WGS) entry which is preliminary data.</text>
</comment>
<evidence type="ECO:0000256" key="6">
    <source>
        <dbReference type="ARBA" id="ARBA00022801"/>
    </source>
</evidence>
<comment type="function">
    <text evidence="8">Digests double-stranded RNA. Involved in the processing of primary rRNA transcript to yield the immediate precursors to the large and small rRNAs (23S and 16S). Processes some mRNAs, and tRNAs when they are encoded in the rRNA operon. Processes pre-crRNA and tracrRNA of type II CRISPR loci if present in the organism.</text>
</comment>
<comment type="subcellular location">
    <subcellularLocation>
        <location evidence="8">Cytoplasm</location>
    </subcellularLocation>
</comment>
<keyword evidence="7 8" id="KW-0694">RNA-binding</keyword>
<evidence type="ECO:0000256" key="8">
    <source>
        <dbReference type="HAMAP-Rule" id="MF_00104"/>
    </source>
</evidence>
<keyword evidence="8" id="KW-0699">rRNA-binding</keyword>
<dbReference type="InterPro" id="IPR000999">
    <property type="entry name" value="RNase_III_dom"/>
</dbReference>
<dbReference type="PANTHER" id="PTHR11207">
    <property type="entry name" value="RIBONUCLEASE III"/>
    <property type="match status" value="1"/>
</dbReference>
<keyword evidence="8" id="KW-0963">Cytoplasm</keyword>
<proteinExistence type="inferred from homology"/>
<keyword evidence="8" id="KW-0479">Metal-binding</keyword>
<dbReference type="Pfam" id="PF14622">
    <property type="entry name" value="Ribonucleas_3_3"/>
    <property type="match status" value="1"/>
</dbReference>
<gene>
    <name evidence="8 11" type="primary">rnc</name>
    <name evidence="11" type="ORF">NBRC116591_02380</name>
</gene>
<dbReference type="InterPro" id="IPR011907">
    <property type="entry name" value="RNase_III"/>
</dbReference>
<evidence type="ECO:0000256" key="5">
    <source>
        <dbReference type="ARBA" id="ARBA00022759"/>
    </source>
</evidence>
<keyword evidence="8" id="KW-0698">rRNA processing</keyword>
<evidence type="ECO:0000259" key="10">
    <source>
        <dbReference type="PROSITE" id="PS50142"/>
    </source>
</evidence>
<dbReference type="SUPFAM" id="SSF54768">
    <property type="entry name" value="dsRNA-binding domain-like"/>
    <property type="match status" value="1"/>
</dbReference>
<feature type="binding site" evidence="8">
    <location>
        <position position="116"/>
    </location>
    <ligand>
        <name>Mg(2+)</name>
        <dbReference type="ChEBI" id="CHEBI:18420"/>
    </ligand>
</feature>
<keyword evidence="8" id="KW-0460">Magnesium</keyword>
<feature type="active site" evidence="8">
    <location>
        <position position="47"/>
    </location>
</feature>
<evidence type="ECO:0000256" key="1">
    <source>
        <dbReference type="ARBA" id="ARBA00000109"/>
    </source>
</evidence>
<keyword evidence="12" id="KW-1185">Reference proteome</keyword>